<accession>A0A8S5V303</accession>
<name>A0A8S5V303_9CAUD</name>
<dbReference type="EMBL" id="BK016186">
    <property type="protein sequence ID" value="DAG01076.1"/>
    <property type="molecule type" value="Genomic_DNA"/>
</dbReference>
<proteinExistence type="predicted"/>
<protein>
    <submittedName>
        <fullName evidence="1">Uncharacterized protein</fullName>
    </submittedName>
</protein>
<reference evidence="1" key="1">
    <citation type="journal article" date="2021" name="Proc. Natl. Acad. Sci. U.S.A.">
        <title>A Catalog of Tens of Thousands of Viruses from Human Metagenomes Reveals Hidden Associations with Chronic Diseases.</title>
        <authorList>
            <person name="Tisza M.J."/>
            <person name="Buck C.B."/>
        </authorList>
    </citation>
    <scope>NUCLEOTIDE SEQUENCE</scope>
    <source>
        <strain evidence="1">Ct6YY1</strain>
    </source>
</reference>
<evidence type="ECO:0000313" key="1">
    <source>
        <dbReference type="EMBL" id="DAG01076.1"/>
    </source>
</evidence>
<sequence length="56" mass="6070">MRSWGVAPQWSFVSTFPLAPVVGVKEKVFVYSALPFMSAPFVPSHHTGRGSCITAC</sequence>
<organism evidence="1">
    <name type="scientific">Siphoviridae sp. ct6YY1</name>
    <dbReference type="NCBI Taxonomy" id="2825343"/>
    <lineage>
        <taxon>Viruses</taxon>
        <taxon>Duplodnaviria</taxon>
        <taxon>Heunggongvirae</taxon>
        <taxon>Uroviricota</taxon>
        <taxon>Caudoviricetes</taxon>
    </lineage>
</organism>